<keyword evidence="1" id="KW-0812">Transmembrane</keyword>
<dbReference type="AlphaFoldDB" id="A0A0H5DRH3"/>
<name>A0A0H5DRH3_9BACT</name>
<evidence type="ECO:0000313" key="3">
    <source>
        <dbReference type="Proteomes" id="UP000220251"/>
    </source>
</evidence>
<sequence>MKVSLFNPFSAEYTALKEFPKLTLSQKIVTLALSVLAGLATFFMLGLGGVAVFRTLVSRFSVTPPERFTAPPLLESSEFKTNWVGKSRGEFFKYHLNKRLAPLGKGIAYAVDNGDCFFDSVAQTLTLATQKRVTVRDVRAKVAEFVEKLHQESPDNWVKEGARGSHDDAYDIFLERVGLTVDECKERNVVPVWGNALIAKIVAEAYGIQIRVHGLGTYDVDFDTLLELRTQHRDDEIYMVIERDMVAEVLFEDDENSMFGKEGAPLIEIACYTAGPTGHFYPVFNR</sequence>
<keyword evidence="1" id="KW-1133">Transmembrane helix</keyword>
<feature type="transmembrane region" description="Helical" evidence="1">
    <location>
        <begin position="28"/>
        <end position="53"/>
    </location>
</feature>
<evidence type="ECO:0000313" key="2">
    <source>
        <dbReference type="EMBL" id="CRX39187.1"/>
    </source>
</evidence>
<organism evidence="2 3">
    <name type="scientific">Estrella lausannensis</name>
    <dbReference type="NCBI Taxonomy" id="483423"/>
    <lineage>
        <taxon>Bacteria</taxon>
        <taxon>Pseudomonadati</taxon>
        <taxon>Chlamydiota</taxon>
        <taxon>Chlamydiia</taxon>
        <taxon>Parachlamydiales</taxon>
        <taxon>Candidatus Criblamydiaceae</taxon>
        <taxon>Estrella</taxon>
    </lineage>
</organism>
<keyword evidence="2" id="KW-0378">Hydrolase</keyword>
<keyword evidence="1" id="KW-0472">Membrane</keyword>
<dbReference type="RefSeq" id="WP_098039053.1">
    <property type="nucleotide sequence ID" value="NZ_CWGJ01000026.1"/>
</dbReference>
<gene>
    <name evidence="2" type="ORF">ELAC_1862</name>
</gene>
<dbReference type="EMBL" id="CWGJ01000026">
    <property type="protein sequence ID" value="CRX39187.1"/>
    <property type="molecule type" value="Genomic_DNA"/>
</dbReference>
<proteinExistence type="predicted"/>
<accession>A0A0H5DRH3</accession>
<reference evidence="3" key="1">
    <citation type="submission" date="2015-06" db="EMBL/GenBank/DDBJ databases">
        <authorList>
            <person name="Bertelli C."/>
        </authorList>
    </citation>
    <scope>NUCLEOTIDE SEQUENCE [LARGE SCALE GENOMIC DNA]</scope>
    <source>
        <strain evidence="3">CRIB-30</strain>
    </source>
</reference>
<evidence type="ECO:0000256" key="1">
    <source>
        <dbReference type="SAM" id="Phobius"/>
    </source>
</evidence>
<protein>
    <submittedName>
        <fullName evidence="2">Cysteine protease</fullName>
    </submittedName>
</protein>
<keyword evidence="3" id="KW-1185">Reference proteome</keyword>
<dbReference type="Gene3D" id="3.90.70.80">
    <property type="match status" value="1"/>
</dbReference>
<dbReference type="Proteomes" id="UP000220251">
    <property type="component" value="Unassembled WGS sequence"/>
</dbReference>
<dbReference type="GO" id="GO:0006508">
    <property type="term" value="P:proteolysis"/>
    <property type="evidence" value="ECO:0007669"/>
    <property type="project" value="UniProtKB-KW"/>
</dbReference>
<dbReference type="OrthoDB" id="5657134at2"/>
<dbReference type="GO" id="GO:0008233">
    <property type="term" value="F:peptidase activity"/>
    <property type="evidence" value="ECO:0007669"/>
    <property type="project" value="UniProtKB-KW"/>
</dbReference>
<keyword evidence="2" id="KW-0645">Protease</keyword>